<keyword evidence="8 13" id="KW-0862">Zinc</keyword>
<keyword evidence="17" id="KW-1185">Reference proteome</keyword>
<dbReference type="FunFam" id="3.40.1360.10:FF:000002">
    <property type="entry name" value="DNA primase"/>
    <property type="match status" value="1"/>
</dbReference>
<dbReference type="InterPro" id="IPR037068">
    <property type="entry name" value="DNA_primase_core_N_sf"/>
</dbReference>
<evidence type="ECO:0000313" key="16">
    <source>
        <dbReference type="EMBL" id="QQN59254.1"/>
    </source>
</evidence>
<dbReference type="GO" id="GO:0008270">
    <property type="term" value="F:zinc ion binding"/>
    <property type="evidence" value="ECO:0007669"/>
    <property type="project" value="UniProtKB-KW"/>
</dbReference>
<dbReference type="PANTHER" id="PTHR30313:SF2">
    <property type="entry name" value="DNA PRIMASE"/>
    <property type="match status" value="1"/>
</dbReference>
<sequence length="639" mass="73251">MISKTTIDKIFSAVRVEEVVGEYVQLKRAGGNFKGLSPFHDEKSPSFVVSPSKQIWKDFSSGKGGTAVSFLMEIENFTYPEALRHLAKKYGIEIEEDVQEISEAEKESRNQRELLYKIHEVANNFFQEQLYDTEEGQNIGLSYFRERGLNDEVLKKFQLGYSPELKNAFTKSAKEKGYDKDLLEKSGLSIFPENAPDGIDRFRERVIFPILSFSGRVLGFGARILKSNVKTAKYLNSPETEIYHKSNVLYGIAQSKQAISKENHCLLVEGYMDVISLHQAGIENVVASSGTALTKEQIKLIKRLTPNVTILFDGDAAGIKASFRSIDLLLEDGMNIKVMLFPDGHDPDSFAKAFPQDYVKSYIAEHAVDFIHFKIDVLQKDAGDDPFKRADLIKEVVKSIAFVPNNLQQEIFIQQASKLLHVSEQNLFNELQVQKTGIQHQEKPKAPQIQPKLEKVEMSQIETINPLLLLEEKLVELMLKYGDKEIVRKKEEGMVKSSVIQEILNHFDEDSYEIQIPLHQKIIDEIRKGAEKNELRSGQFFFSLMDEEVNQKVADALIDPYQLSDWNKFNIYFSSEEDVVEKMVQDIILRHKREYILKIIKDLQVKVQEDPGNDVQYYATIVKLTRLKMELDKVLYRIL</sequence>
<keyword evidence="3 12" id="KW-0808">Transferase</keyword>
<reference evidence="16 17" key="1">
    <citation type="submission" date="2020-12" db="EMBL/GenBank/DDBJ databases">
        <title>FDA dAtabase for Regulatory Grade micrObial Sequences (FDA-ARGOS): Supporting development and validation of Infectious Disease Dx tests.</title>
        <authorList>
            <person name="Kerrigan L."/>
            <person name="Long C."/>
            <person name="Tallon L."/>
            <person name="Sadzewicz L."/>
            <person name="Zhao X."/>
            <person name="Boylan J."/>
            <person name="Ott S."/>
            <person name="Bowen H."/>
            <person name="Vavikolanu K."/>
            <person name="Mehta A."/>
            <person name="Aluvathingal J."/>
            <person name="Nadendla S."/>
            <person name="Yan Y."/>
            <person name="Sichtig H."/>
        </authorList>
    </citation>
    <scope>NUCLEOTIDE SEQUENCE [LARGE SCALE GENOMIC DNA]</scope>
    <source>
        <strain evidence="16 17">FDAARGOS_1031</strain>
    </source>
</reference>
<evidence type="ECO:0000256" key="2">
    <source>
        <dbReference type="ARBA" id="ARBA00022515"/>
    </source>
</evidence>
<dbReference type="EC" id="2.7.7.101" evidence="12"/>
<dbReference type="Pfam" id="PF01807">
    <property type="entry name" value="Zn_ribbon_DnaG"/>
    <property type="match status" value="1"/>
</dbReference>
<dbReference type="InterPro" id="IPR050219">
    <property type="entry name" value="DnaG_primase"/>
</dbReference>
<dbReference type="Pfam" id="PF08275">
    <property type="entry name" value="DNAG_N"/>
    <property type="match status" value="1"/>
</dbReference>
<dbReference type="NCBIfam" id="TIGR01391">
    <property type="entry name" value="dnaG"/>
    <property type="match status" value="1"/>
</dbReference>
<dbReference type="SMART" id="SM00400">
    <property type="entry name" value="ZnF_CHCC"/>
    <property type="match status" value="1"/>
</dbReference>
<comment type="caution">
    <text evidence="12">Lacks conserved residue(s) required for the propagation of feature annotation.</text>
</comment>
<dbReference type="GO" id="GO:0005737">
    <property type="term" value="C:cytoplasm"/>
    <property type="evidence" value="ECO:0007669"/>
    <property type="project" value="TreeGrafter"/>
</dbReference>
<dbReference type="SMART" id="SM00493">
    <property type="entry name" value="TOPRIM"/>
    <property type="match status" value="1"/>
</dbReference>
<keyword evidence="14" id="KW-0175">Coiled coil</keyword>
<dbReference type="Gene3D" id="3.90.580.10">
    <property type="entry name" value="Zinc finger, CHC2-type domain"/>
    <property type="match status" value="1"/>
</dbReference>
<evidence type="ECO:0000256" key="10">
    <source>
        <dbReference type="ARBA" id="ARBA00023125"/>
    </source>
</evidence>
<dbReference type="KEGG" id="egm:AYC65_11460"/>
<dbReference type="Gene3D" id="3.40.1360.10">
    <property type="match status" value="1"/>
</dbReference>
<organism evidence="16 17">
    <name type="scientific">Elizabethkingia bruuniana</name>
    <dbReference type="NCBI Taxonomy" id="1756149"/>
    <lineage>
        <taxon>Bacteria</taxon>
        <taxon>Pseudomonadati</taxon>
        <taxon>Bacteroidota</taxon>
        <taxon>Flavobacteriia</taxon>
        <taxon>Flavobacteriales</taxon>
        <taxon>Weeksellaceae</taxon>
        <taxon>Elizabethkingia</taxon>
    </lineage>
</organism>
<protein>
    <recommendedName>
        <fullName evidence="12 13">DNA primase</fullName>
        <ecNumber evidence="12">2.7.7.101</ecNumber>
    </recommendedName>
</protein>
<dbReference type="PROSITE" id="PS50880">
    <property type="entry name" value="TOPRIM"/>
    <property type="match status" value="1"/>
</dbReference>
<keyword evidence="6 13" id="KW-0479">Metal-binding</keyword>
<dbReference type="EMBL" id="CP067018">
    <property type="protein sequence ID" value="QQN59254.1"/>
    <property type="molecule type" value="Genomic_DNA"/>
</dbReference>
<accession>A0A7T7UZU9</accession>
<dbReference type="InterPro" id="IPR006171">
    <property type="entry name" value="TOPRIM_dom"/>
</dbReference>
<evidence type="ECO:0000256" key="13">
    <source>
        <dbReference type="PIRNR" id="PIRNR002811"/>
    </source>
</evidence>
<dbReference type="InterPro" id="IPR034151">
    <property type="entry name" value="TOPRIM_DnaG_bac"/>
</dbReference>
<evidence type="ECO:0000256" key="9">
    <source>
        <dbReference type="ARBA" id="ARBA00022842"/>
    </source>
</evidence>
<evidence type="ECO:0000256" key="3">
    <source>
        <dbReference type="ARBA" id="ARBA00022679"/>
    </source>
</evidence>
<evidence type="ECO:0000256" key="1">
    <source>
        <dbReference type="ARBA" id="ARBA00022478"/>
    </source>
</evidence>
<dbReference type="InterPro" id="IPR036977">
    <property type="entry name" value="DNA_primase_Znf_CHC2"/>
</dbReference>
<dbReference type="AlphaFoldDB" id="A0A7T7UZU9"/>
<dbReference type="GeneID" id="93133526"/>
<dbReference type="InterPro" id="IPR030846">
    <property type="entry name" value="DnaG_bac"/>
</dbReference>
<keyword evidence="7" id="KW-0863">Zinc-finger</keyword>
<proteinExistence type="inferred from homology"/>
<evidence type="ECO:0000256" key="8">
    <source>
        <dbReference type="ARBA" id="ARBA00022833"/>
    </source>
</evidence>
<evidence type="ECO:0000256" key="12">
    <source>
        <dbReference type="HAMAP-Rule" id="MF_00974"/>
    </source>
</evidence>
<dbReference type="GO" id="GO:0003899">
    <property type="term" value="F:DNA-directed RNA polymerase activity"/>
    <property type="evidence" value="ECO:0007669"/>
    <property type="project" value="UniProtKB-UniRule"/>
</dbReference>
<dbReference type="SUPFAM" id="SSF57783">
    <property type="entry name" value="Zinc beta-ribbon"/>
    <property type="match status" value="1"/>
</dbReference>
<dbReference type="InterPro" id="IPR006295">
    <property type="entry name" value="DNA_primase_DnaG"/>
</dbReference>
<dbReference type="GO" id="GO:0003677">
    <property type="term" value="F:DNA binding"/>
    <property type="evidence" value="ECO:0007669"/>
    <property type="project" value="UniProtKB-KW"/>
</dbReference>
<keyword evidence="9" id="KW-0460">Magnesium</keyword>
<name>A0A7T7UZU9_9FLAO</name>
<evidence type="ECO:0000313" key="17">
    <source>
        <dbReference type="Proteomes" id="UP000595426"/>
    </source>
</evidence>
<dbReference type="PIRSF" id="PIRSF002811">
    <property type="entry name" value="DnaG"/>
    <property type="match status" value="1"/>
</dbReference>
<dbReference type="GO" id="GO:0006269">
    <property type="term" value="P:DNA replication, synthesis of primer"/>
    <property type="evidence" value="ECO:0007669"/>
    <property type="project" value="UniProtKB-UniRule"/>
</dbReference>
<dbReference type="CDD" id="cd03364">
    <property type="entry name" value="TOPRIM_DnaG_primases"/>
    <property type="match status" value="1"/>
</dbReference>
<gene>
    <name evidence="12" type="primary">dnaG</name>
    <name evidence="16" type="ORF">I6H88_01305</name>
</gene>
<dbReference type="OrthoDB" id="9803773at2"/>
<dbReference type="Gene3D" id="3.90.980.10">
    <property type="entry name" value="DNA primase, catalytic core, N-terminal domain"/>
    <property type="match status" value="1"/>
</dbReference>
<dbReference type="Pfam" id="PF13155">
    <property type="entry name" value="Toprim_2"/>
    <property type="match status" value="1"/>
</dbReference>
<comment type="similarity">
    <text evidence="12 13">Belongs to the DnaG primase family.</text>
</comment>
<evidence type="ECO:0000256" key="14">
    <source>
        <dbReference type="SAM" id="Coils"/>
    </source>
</evidence>
<evidence type="ECO:0000259" key="15">
    <source>
        <dbReference type="PROSITE" id="PS50880"/>
    </source>
</evidence>
<dbReference type="InterPro" id="IPR019475">
    <property type="entry name" value="DNA_primase_DnaB-bd"/>
</dbReference>
<comment type="catalytic activity">
    <reaction evidence="12">
        <text>ssDNA + n NTP = ssDNA/pppN(pN)n-1 hybrid + (n-1) diphosphate.</text>
        <dbReference type="EC" id="2.7.7.101"/>
    </reaction>
</comment>
<evidence type="ECO:0000256" key="5">
    <source>
        <dbReference type="ARBA" id="ARBA00022705"/>
    </source>
</evidence>
<dbReference type="HAMAP" id="MF_00974">
    <property type="entry name" value="DNA_primase_DnaG"/>
    <property type="match status" value="1"/>
</dbReference>
<dbReference type="SUPFAM" id="SSF56731">
    <property type="entry name" value="DNA primase core"/>
    <property type="match status" value="1"/>
</dbReference>
<evidence type="ECO:0000256" key="7">
    <source>
        <dbReference type="ARBA" id="ARBA00022771"/>
    </source>
</evidence>
<dbReference type="InterPro" id="IPR013264">
    <property type="entry name" value="DNAG_N"/>
</dbReference>
<keyword evidence="5 12" id="KW-0235">DNA replication</keyword>
<evidence type="ECO:0000256" key="6">
    <source>
        <dbReference type="ARBA" id="ARBA00022723"/>
    </source>
</evidence>
<keyword evidence="10 12" id="KW-0238">DNA-binding</keyword>
<dbReference type="GO" id="GO:0000428">
    <property type="term" value="C:DNA-directed RNA polymerase complex"/>
    <property type="evidence" value="ECO:0007669"/>
    <property type="project" value="UniProtKB-KW"/>
</dbReference>
<keyword evidence="1 12" id="KW-0240">DNA-directed RNA polymerase</keyword>
<dbReference type="Pfam" id="PF10410">
    <property type="entry name" value="DnaB_bind"/>
    <property type="match status" value="1"/>
</dbReference>
<dbReference type="GO" id="GO:1990077">
    <property type="term" value="C:primosome complex"/>
    <property type="evidence" value="ECO:0007669"/>
    <property type="project" value="UniProtKB-KW"/>
</dbReference>
<evidence type="ECO:0000256" key="11">
    <source>
        <dbReference type="ARBA" id="ARBA00023163"/>
    </source>
</evidence>
<keyword evidence="4 12" id="KW-0548">Nucleotidyltransferase</keyword>
<dbReference type="InterPro" id="IPR002694">
    <property type="entry name" value="Znf_CHC2"/>
</dbReference>
<dbReference type="PANTHER" id="PTHR30313">
    <property type="entry name" value="DNA PRIMASE"/>
    <property type="match status" value="1"/>
</dbReference>
<keyword evidence="2 12" id="KW-0639">Primosome</keyword>
<comment type="subunit">
    <text evidence="12">Monomer. Interacts with DnaB.</text>
</comment>
<dbReference type="RefSeq" id="WP_034871112.1">
    <property type="nucleotide sequence ID" value="NZ_CBCSDR010000001.1"/>
</dbReference>
<dbReference type="Proteomes" id="UP000595426">
    <property type="component" value="Chromosome"/>
</dbReference>
<keyword evidence="11 12" id="KW-0804">Transcription</keyword>
<dbReference type="FunFam" id="3.90.580.10:FF:000001">
    <property type="entry name" value="DNA primase"/>
    <property type="match status" value="1"/>
</dbReference>
<comment type="cofactor">
    <cofactor evidence="13">
        <name>Zn(2+)</name>
        <dbReference type="ChEBI" id="CHEBI:29105"/>
    </cofactor>
    <text evidence="13">Binds 1 zinc ion per monomer.</text>
</comment>
<comment type="function">
    <text evidence="12 13">RNA polymerase that catalyzes the synthesis of short RNA molecules used as primers for DNA polymerase during DNA replication.</text>
</comment>
<feature type="domain" description="Toprim" evidence="15">
    <location>
        <begin position="263"/>
        <end position="344"/>
    </location>
</feature>
<feature type="coiled-coil region" evidence="14">
    <location>
        <begin position="87"/>
        <end position="114"/>
    </location>
</feature>
<evidence type="ECO:0000256" key="4">
    <source>
        <dbReference type="ARBA" id="ARBA00022695"/>
    </source>
</evidence>